<feature type="domain" description="DUF6531" evidence="4">
    <location>
        <begin position="387"/>
        <end position="460"/>
    </location>
</feature>
<comment type="caution">
    <text evidence="7">The sequence shown here is derived from an EMBL/GenBank/DDBJ whole genome shotgun (WGS) entry which is preliminary data.</text>
</comment>
<feature type="compositionally biased region" description="Basic and acidic residues" evidence="2">
    <location>
        <begin position="360"/>
        <end position="375"/>
    </location>
</feature>
<keyword evidence="1" id="KW-0677">Repeat</keyword>
<protein>
    <recommendedName>
        <fullName evidence="9">Type IV secretion protein Rhs</fullName>
    </recommendedName>
</protein>
<dbReference type="NCBIfam" id="TIGR01643">
    <property type="entry name" value="YD_repeat_2x"/>
    <property type="match status" value="9"/>
</dbReference>
<evidence type="ECO:0008006" key="9">
    <source>
        <dbReference type="Google" id="ProtNLM"/>
    </source>
</evidence>
<dbReference type="InterPro" id="IPR006530">
    <property type="entry name" value="YD"/>
</dbReference>
<dbReference type="InterPro" id="IPR022385">
    <property type="entry name" value="Rhs_assc_core"/>
</dbReference>
<dbReference type="InterPro" id="IPR057746">
    <property type="entry name" value="CpnT-like_N"/>
</dbReference>
<dbReference type="NCBIfam" id="TIGR03696">
    <property type="entry name" value="Rhs_assc_core"/>
    <property type="match status" value="1"/>
</dbReference>
<evidence type="ECO:0000259" key="4">
    <source>
        <dbReference type="Pfam" id="PF20148"/>
    </source>
</evidence>
<evidence type="ECO:0000313" key="7">
    <source>
        <dbReference type="EMBL" id="GHF40825.1"/>
    </source>
</evidence>
<name>A0A919B1I7_9ACTN</name>
<dbReference type="Proteomes" id="UP000638313">
    <property type="component" value="Unassembled WGS sequence"/>
</dbReference>
<feature type="domain" description="Outer membrane channel protein CpnT-like N-terminal" evidence="6">
    <location>
        <begin position="18"/>
        <end position="130"/>
    </location>
</feature>
<dbReference type="Pfam" id="PF25023">
    <property type="entry name" value="TEN_YD-shell"/>
    <property type="match status" value="2"/>
</dbReference>
<evidence type="ECO:0000259" key="6">
    <source>
        <dbReference type="Pfam" id="PF25547"/>
    </source>
</evidence>
<dbReference type="InterPro" id="IPR050708">
    <property type="entry name" value="T6SS_VgrG/RHS"/>
</dbReference>
<feature type="domain" description="Teneurin-like YD-shell" evidence="5">
    <location>
        <begin position="523"/>
        <end position="693"/>
    </location>
</feature>
<dbReference type="PANTHER" id="PTHR32305:SF15">
    <property type="entry name" value="PROTEIN RHSA-RELATED"/>
    <property type="match status" value="1"/>
</dbReference>
<evidence type="ECO:0000259" key="3">
    <source>
        <dbReference type="Pfam" id="PF13930"/>
    </source>
</evidence>
<dbReference type="Gene3D" id="2.180.10.10">
    <property type="entry name" value="RHS repeat-associated core"/>
    <property type="match status" value="2"/>
</dbReference>
<gene>
    <name evidence="7" type="ORF">GCM10010218_22800</name>
</gene>
<dbReference type="Pfam" id="PF20148">
    <property type="entry name" value="DUF6531"/>
    <property type="match status" value="1"/>
</dbReference>
<dbReference type="InterPro" id="IPR044927">
    <property type="entry name" value="Endonuclea_NS_2"/>
</dbReference>
<dbReference type="Pfam" id="PF05593">
    <property type="entry name" value="RHS_repeat"/>
    <property type="match status" value="5"/>
</dbReference>
<feature type="domain" description="Type VII secretion system protein EssD-like" evidence="3">
    <location>
        <begin position="1419"/>
        <end position="1538"/>
    </location>
</feature>
<dbReference type="InterPro" id="IPR056823">
    <property type="entry name" value="TEN-like_YD-shell"/>
</dbReference>
<dbReference type="RefSeq" id="WP_190129370.1">
    <property type="nucleotide sequence ID" value="NZ_BNBD01000003.1"/>
</dbReference>
<evidence type="ECO:0000256" key="2">
    <source>
        <dbReference type="SAM" id="MobiDB-lite"/>
    </source>
</evidence>
<dbReference type="Pfam" id="PF13930">
    <property type="entry name" value="Endonuclea_NS_2"/>
    <property type="match status" value="1"/>
</dbReference>
<feature type="region of interest" description="Disordered" evidence="2">
    <location>
        <begin position="337"/>
        <end position="375"/>
    </location>
</feature>
<dbReference type="InterPro" id="IPR031325">
    <property type="entry name" value="RHS_repeat"/>
</dbReference>
<evidence type="ECO:0000259" key="5">
    <source>
        <dbReference type="Pfam" id="PF25023"/>
    </source>
</evidence>
<accession>A0A919B1I7</accession>
<reference evidence="7" key="1">
    <citation type="journal article" date="2014" name="Int. J. Syst. Evol. Microbiol.">
        <title>Complete genome sequence of Corynebacterium casei LMG S-19264T (=DSM 44701T), isolated from a smear-ripened cheese.</title>
        <authorList>
            <consortium name="US DOE Joint Genome Institute (JGI-PGF)"/>
            <person name="Walter F."/>
            <person name="Albersmeier A."/>
            <person name="Kalinowski J."/>
            <person name="Ruckert C."/>
        </authorList>
    </citation>
    <scope>NUCLEOTIDE SEQUENCE</scope>
    <source>
        <strain evidence="7">JCM 4059</strain>
    </source>
</reference>
<dbReference type="InterPro" id="IPR044929">
    <property type="entry name" value="DNA/RNA_non-sp_Endonuclease_sf"/>
</dbReference>
<organism evidence="7 8">
    <name type="scientific">Streptomyces mashuensis</name>
    <dbReference type="NCBI Taxonomy" id="33904"/>
    <lineage>
        <taxon>Bacteria</taxon>
        <taxon>Bacillati</taxon>
        <taxon>Actinomycetota</taxon>
        <taxon>Actinomycetes</taxon>
        <taxon>Kitasatosporales</taxon>
        <taxon>Streptomycetaceae</taxon>
        <taxon>Streptomyces</taxon>
    </lineage>
</organism>
<reference evidence="7" key="2">
    <citation type="submission" date="2020-09" db="EMBL/GenBank/DDBJ databases">
        <authorList>
            <person name="Sun Q."/>
            <person name="Ohkuma M."/>
        </authorList>
    </citation>
    <scope>NUCLEOTIDE SEQUENCE</scope>
    <source>
        <strain evidence="7">JCM 4059</strain>
    </source>
</reference>
<dbReference type="InterPro" id="IPR045351">
    <property type="entry name" value="DUF6531"/>
</dbReference>
<proteinExistence type="predicted"/>
<keyword evidence="8" id="KW-1185">Reference proteome</keyword>
<dbReference type="Gene3D" id="3.40.570.10">
    <property type="entry name" value="Extracellular Endonuclease, subunit A"/>
    <property type="match status" value="1"/>
</dbReference>
<sequence>MSVVLPDWADTLLDVVGVAWPNVDEDAYRDMASALREFADHVGEDAHAANLHMQRLLSSGQGWAMEALSEHWGTVKDRHLKDLASAARTIAGALDSAATAIAGMKAAALVQLGWLADEAGIALSLIPVTGGLSALIGAGAIKVTQEALKRLIKGAMKEAVGYIVSAMAEPAVAALEGMAAELVVQVGATALGMQNGVHAGGIKQAGKEGFHQGVEGAKGALKLASAGDGPAAGGQGDVQIDHAEHKLASGQLTTVAGSVHGRTSAKLRLAKRHHRRTRGKDEIARMVDAVADRAMGALEKATKGVGDHLGKGLPKAVDNISRLHKGTDHDIKAELDKFGKRNGGRGGNRHKGGGNGTGHRKPEPLRQAKEEPRRNAVSLEKKTCATDPVDVATGDMVLPQTDITLPGVLPLVLRRTHLSRYRHGQWFGRSWASTLDERLEVDRVDGGAVWAREDGSLLIYPELPRHPEETILPMEGPRLPLSYGGTDGAETTYRISDPHTGLTRSFTGNPYRASPAHWLTEIEDRNGNRITFARRGDGAPSTVTHTGGYVLLLTTEADRVHDLSLRTPDGPVTVLRYGYDEEGNLDAVTNSSGLPLRFTYDEDARITSWTDRNDSTYRYVYDTTGRIARTTGPEGYLSSTFTYDVHPQTGQRITRYTDSTCATTIFQMNDALQVVAETDPLGNTTRYAFDSQDALLSHTDALGHTTRFERDAHGDLVAMVAADGVRTTAVYNDLRLPVEITERGGAAHRFTYDERGNRTSATDPAGATTRFIHDERGRLVRVVNAVGAETVIRTDGAGLPVEIIAPDGARAVFTRDAFGRVVTATDALGGTLRQGWTVEGLPAWRELPDGTREQWTWDPEGNLATHIDRIGQISTHTATHFDLRSSTRTRDGADHRFTHDTELRLTKVTNAQGLEWHYTYDAAGRLVAETDFDGRTLTYEHDPLGRVTRRTNAAGQSLTYERDVLGRVVRLIHDDGSTTIFEHDETGHVARISNPHADIIFERDPAGRIVSETVNGRTLTHAYDPLGRRIHRRTPSGATSTLEYSHEGLARYQAGDHTFHFTRDALGRETKRCLGTLTLHQAWDPVGRITHQAMQTPGASILERTVTYQADGTPVAIDDSRSGRHTYTLDPVGRITAVQADGWNERYTYNTAGDITHAELPARAAGRHTSGERHYIGSRITRAGRTTYTYDAQGRTVQRQTRTLSGKLLTWHFTWNAEDRLTRVTTPTGETWDYVYDGLGRRIGKHHTQADGHTGASIHYTWDGGQIAEQHDGATTLSWDRLGLQPLAQREARADGKDATDRRFFAIVADLTGSPSALLSPDGDTAWRARPTAWGATQWNRDATAYTPLRQPGQYFDPETRLHYNVNRYYDPDLGRYLTPDPLGLAPAVNHYAYVPNPFTLYDPLGLAGCEADPTWGGRVTFTRDQHGRPYEMNATITRDMLDEGTKAREALRPPGFLGGYYQQGRGHMLARVLGGSGDTLDNLFTITQNPTNHPEMWRWEKAIYDSVKKHGVATYNVYLEYTDDEKDSVPKQIQLEAYDHKNKVIVDTILSNPAHQQQQRHRRGLRP</sequence>
<dbReference type="Pfam" id="PF25547">
    <property type="entry name" value="WXG100_2"/>
    <property type="match status" value="1"/>
</dbReference>
<dbReference type="PANTHER" id="PTHR32305">
    <property type="match status" value="1"/>
</dbReference>
<evidence type="ECO:0000313" key="8">
    <source>
        <dbReference type="Proteomes" id="UP000638313"/>
    </source>
</evidence>
<dbReference type="EMBL" id="BNBD01000003">
    <property type="protein sequence ID" value="GHF40825.1"/>
    <property type="molecule type" value="Genomic_DNA"/>
</dbReference>
<evidence type="ECO:0000256" key="1">
    <source>
        <dbReference type="ARBA" id="ARBA00022737"/>
    </source>
</evidence>
<feature type="domain" description="Teneurin-like YD-shell" evidence="5">
    <location>
        <begin position="1076"/>
        <end position="1402"/>
    </location>
</feature>
<feature type="compositionally biased region" description="Basic residues" evidence="2">
    <location>
        <begin position="340"/>
        <end position="352"/>
    </location>
</feature>